<protein>
    <recommendedName>
        <fullName evidence="1">SGNH hydrolase-type esterase domain-containing protein</fullName>
    </recommendedName>
</protein>
<dbReference type="Gene3D" id="3.40.50.1110">
    <property type="entry name" value="SGNH hydrolase"/>
    <property type="match status" value="1"/>
</dbReference>
<feature type="domain" description="SGNH hydrolase-type esterase" evidence="1">
    <location>
        <begin position="15"/>
        <end position="206"/>
    </location>
</feature>
<reference evidence="2 3" key="2">
    <citation type="journal article" date="2016" name="Int. J. Syst. Evol. Microbiol.">
        <title>Bacillus gobiensis sp. nov., isolated from a soil sample.</title>
        <authorList>
            <person name="Liu B."/>
            <person name="Liu G.H."/>
            <person name="Cetin S."/>
            <person name="Schumann P."/>
            <person name="Pan Z.Z."/>
            <person name="Chen Q.Q."/>
        </authorList>
    </citation>
    <scope>NUCLEOTIDE SEQUENCE [LARGE SCALE GENOMIC DNA]</scope>
    <source>
        <strain evidence="2 3">FJAT-4402</strain>
    </source>
</reference>
<dbReference type="Pfam" id="PF13472">
    <property type="entry name" value="Lipase_GDSL_2"/>
    <property type="match status" value="1"/>
</dbReference>
<dbReference type="PATRIC" id="fig|1441095.3.peg.1245"/>
<dbReference type="InterPro" id="IPR013830">
    <property type="entry name" value="SGNH_hydro"/>
</dbReference>
<dbReference type="CDD" id="cd00229">
    <property type="entry name" value="SGNH_hydrolase"/>
    <property type="match status" value="1"/>
</dbReference>
<dbReference type="InterPro" id="IPR051532">
    <property type="entry name" value="Ester_Hydrolysis_Enzymes"/>
</dbReference>
<keyword evidence="3" id="KW-1185">Reference proteome</keyword>
<proteinExistence type="predicted"/>
<organism evidence="2 3">
    <name type="scientific">Bacillus gobiensis</name>
    <dbReference type="NCBI Taxonomy" id="1441095"/>
    <lineage>
        <taxon>Bacteria</taxon>
        <taxon>Bacillati</taxon>
        <taxon>Bacillota</taxon>
        <taxon>Bacilli</taxon>
        <taxon>Bacillales</taxon>
        <taxon>Bacillaceae</taxon>
        <taxon>Bacillus</taxon>
    </lineage>
</organism>
<accession>A0A0M5JLA8</accession>
<dbReference type="SUPFAM" id="SSF52266">
    <property type="entry name" value="SGNH hydrolase"/>
    <property type="match status" value="1"/>
</dbReference>
<dbReference type="RefSeq" id="WP_053602901.1">
    <property type="nucleotide sequence ID" value="NZ_CP012600.1"/>
</dbReference>
<dbReference type="STRING" id="1441095.AM592_05730"/>
<dbReference type="PANTHER" id="PTHR30383">
    <property type="entry name" value="THIOESTERASE 1/PROTEASE 1/LYSOPHOSPHOLIPASE L1"/>
    <property type="match status" value="1"/>
</dbReference>
<dbReference type="OrthoDB" id="2060945at2"/>
<reference evidence="3" key="1">
    <citation type="submission" date="2015-08" db="EMBL/GenBank/DDBJ databases">
        <title>Genome sequencing project for genomic taxonomy and phylogenomics of Bacillus-like bacteria.</title>
        <authorList>
            <person name="Liu B."/>
            <person name="Wang J."/>
            <person name="Zhu Y."/>
            <person name="Liu G."/>
            <person name="Chen Q."/>
            <person name="Chen Z."/>
            <person name="Lan J."/>
            <person name="Che J."/>
            <person name="Ge C."/>
            <person name="Shi H."/>
            <person name="Pan Z."/>
            <person name="Liu X."/>
        </authorList>
    </citation>
    <scope>NUCLEOTIDE SEQUENCE [LARGE SCALE GENOMIC DNA]</scope>
    <source>
        <strain evidence="3">FJAT-4402</strain>
    </source>
</reference>
<dbReference type="InterPro" id="IPR036514">
    <property type="entry name" value="SGNH_hydro_sf"/>
</dbReference>
<evidence type="ECO:0000259" key="1">
    <source>
        <dbReference type="Pfam" id="PF13472"/>
    </source>
</evidence>
<dbReference type="EMBL" id="CP012600">
    <property type="protein sequence ID" value="ALC81151.1"/>
    <property type="molecule type" value="Genomic_DNA"/>
</dbReference>
<evidence type="ECO:0000313" key="3">
    <source>
        <dbReference type="Proteomes" id="UP000067625"/>
    </source>
</evidence>
<sequence length="218" mass="24487">MNTLSKWENKVWLTLGDSITEFDQTFYNGVFLRGYQTIMKETMGFAEYINRGVSGKTMTANDEGSTHVVGEAQNLNNIDVITIFAGTNDYKLNKPIGSLGAIGDTEFDTFTFYGAYRSLLENLLTRKPTIKIYLWTPLQRDNAGYDVNYINPAGHKLIDYVNAIKAVGQMYAVPVLDLYSVSGITKLTLNTYTWDGLHPNNNGYERIAEIAKGFMEVN</sequence>
<name>A0A0M5JLA8_9BACI</name>
<evidence type="ECO:0000313" key="2">
    <source>
        <dbReference type="EMBL" id="ALC81151.1"/>
    </source>
</evidence>
<dbReference type="Proteomes" id="UP000067625">
    <property type="component" value="Chromosome"/>
</dbReference>
<gene>
    <name evidence="2" type="ORF">AM592_05730</name>
</gene>
<dbReference type="AlphaFoldDB" id="A0A0M5JLA8"/>